<sequence length="323" mass="35839">MPTVGMNAGPIEVNDATNIALVIMSSIAFYNVVELVFLIFVTFKRYGGLYFYSITAASVGCFLHGMGFLMKFYQLTTIEYVSVTVITIGWYAMVTGQSLVLYARLHLVELDRRIRRRILWVILIDAVILHVPTTVLTFGSNSGPPIHKLFDPGYAVMEKVQMTIFTAQELLISIVYIRASRNFMQYTVSDTRRKLLRYLLVVNVIIIAIDLVLLGTEYANLYVIYAIFKSLVYSVKLKLEFSVLGRLIDLTRPAGGGGGGGGAGMACDITTRATLAHSEGTPASPTSLGPFEVHKMAAFGRTSRADSEEISQSPRSWMRERAF</sequence>
<protein>
    <submittedName>
        <fullName evidence="1">Uncharacterized protein</fullName>
    </submittedName>
</protein>
<evidence type="ECO:0000313" key="2">
    <source>
        <dbReference type="Proteomes" id="UP001281147"/>
    </source>
</evidence>
<reference evidence="1" key="1">
    <citation type="submission" date="2023-07" db="EMBL/GenBank/DDBJ databases">
        <title>Black Yeasts Isolated from many extreme environments.</title>
        <authorList>
            <person name="Coleine C."/>
            <person name="Stajich J.E."/>
            <person name="Selbmann L."/>
        </authorList>
    </citation>
    <scope>NUCLEOTIDE SEQUENCE</scope>
    <source>
        <strain evidence="1">CCFEE 5714</strain>
    </source>
</reference>
<dbReference type="Proteomes" id="UP001281147">
    <property type="component" value="Unassembled WGS sequence"/>
</dbReference>
<gene>
    <name evidence="1" type="ORF">LTR37_003146</name>
</gene>
<proteinExistence type="predicted"/>
<comment type="caution">
    <text evidence="1">The sequence shown here is derived from an EMBL/GenBank/DDBJ whole genome shotgun (WGS) entry which is preliminary data.</text>
</comment>
<keyword evidence="2" id="KW-1185">Reference proteome</keyword>
<organism evidence="1 2">
    <name type="scientific">Vermiconidia calcicola</name>
    <dbReference type="NCBI Taxonomy" id="1690605"/>
    <lineage>
        <taxon>Eukaryota</taxon>
        <taxon>Fungi</taxon>
        <taxon>Dikarya</taxon>
        <taxon>Ascomycota</taxon>
        <taxon>Pezizomycotina</taxon>
        <taxon>Dothideomycetes</taxon>
        <taxon>Dothideomycetidae</taxon>
        <taxon>Mycosphaerellales</taxon>
        <taxon>Extremaceae</taxon>
        <taxon>Vermiconidia</taxon>
    </lineage>
</organism>
<evidence type="ECO:0000313" key="1">
    <source>
        <dbReference type="EMBL" id="KAK3721590.1"/>
    </source>
</evidence>
<name>A0ACC3NS38_9PEZI</name>
<dbReference type="EMBL" id="JAUTXU010000017">
    <property type="protein sequence ID" value="KAK3721590.1"/>
    <property type="molecule type" value="Genomic_DNA"/>
</dbReference>
<accession>A0ACC3NS38</accession>